<sequence>MVEVWNVLFPILIVDVINPVLLAFMVYAAGTKYPVSNSSAVLIGHTVAYFGAGFILALGLEQISDRLVNPQFIDYIISFLIGIILIWILLRPQNKKEGNQSNLDESFTPIKAFCLGATVNFIGIPFALPYFAALNQILKANLTVFDSVITLFVYNLFYALPFVIVPALVVTSGERSQSLLKRINKIVERGSSYIMPALLAITGFALVGDAVKYFLTGNGLF</sequence>
<evidence type="ECO:0000313" key="2">
    <source>
        <dbReference type="EMBL" id="MBA6413394.1"/>
    </source>
</evidence>
<gene>
    <name evidence="2" type="ORF">H2508_09755</name>
</gene>
<dbReference type="InterPro" id="IPR021315">
    <property type="entry name" value="Gap/Sap"/>
</dbReference>
<feature type="transmembrane region" description="Helical" evidence="1">
    <location>
        <begin position="193"/>
        <end position="215"/>
    </location>
</feature>
<organism evidence="2 3">
    <name type="scientific">Sediminihaliea albiluteola</name>
    <dbReference type="NCBI Taxonomy" id="2758564"/>
    <lineage>
        <taxon>Bacteria</taxon>
        <taxon>Pseudomonadati</taxon>
        <taxon>Pseudomonadota</taxon>
        <taxon>Gammaproteobacteria</taxon>
        <taxon>Cellvibrionales</taxon>
        <taxon>Halieaceae</taxon>
        <taxon>Sediminihaliea</taxon>
    </lineage>
</organism>
<keyword evidence="3" id="KW-1185">Reference proteome</keyword>
<dbReference type="RefSeq" id="WP_182172533.1">
    <property type="nucleotide sequence ID" value="NZ_JACFXU010000014.1"/>
</dbReference>
<keyword evidence="1" id="KW-1133">Transmembrane helix</keyword>
<reference evidence="2 3" key="1">
    <citation type="submission" date="2020-07" db="EMBL/GenBank/DDBJ databases">
        <title>Halieaceae bacterium, F7430, whole genome shotgun sequencing project.</title>
        <authorList>
            <person name="Jiang S."/>
            <person name="Liu Z.W."/>
            <person name="Du Z.J."/>
        </authorList>
    </citation>
    <scope>NUCLEOTIDE SEQUENCE [LARGE SCALE GENOMIC DNA]</scope>
    <source>
        <strain evidence="2 3">F7430</strain>
    </source>
</reference>
<name>A0A7W2TWU8_9GAMM</name>
<proteinExistence type="predicted"/>
<dbReference type="Proteomes" id="UP000539350">
    <property type="component" value="Unassembled WGS sequence"/>
</dbReference>
<feature type="transmembrane region" description="Helical" evidence="1">
    <location>
        <begin position="72"/>
        <end position="90"/>
    </location>
</feature>
<dbReference type="AlphaFoldDB" id="A0A7W2TWU8"/>
<keyword evidence="1" id="KW-0472">Membrane</keyword>
<evidence type="ECO:0000256" key="1">
    <source>
        <dbReference type="SAM" id="Phobius"/>
    </source>
</evidence>
<feature type="transmembrane region" description="Helical" evidence="1">
    <location>
        <begin position="6"/>
        <end position="28"/>
    </location>
</feature>
<dbReference type="Pfam" id="PF11139">
    <property type="entry name" value="SfLAP"/>
    <property type="match status" value="1"/>
</dbReference>
<protein>
    <submittedName>
        <fullName evidence="2">GAP family protein</fullName>
    </submittedName>
</protein>
<feature type="transmembrane region" description="Helical" evidence="1">
    <location>
        <begin position="110"/>
        <end position="132"/>
    </location>
</feature>
<dbReference type="EMBL" id="JACFXU010000014">
    <property type="protein sequence ID" value="MBA6413394.1"/>
    <property type="molecule type" value="Genomic_DNA"/>
</dbReference>
<evidence type="ECO:0000313" key="3">
    <source>
        <dbReference type="Proteomes" id="UP000539350"/>
    </source>
</evidence>
<keyword evidence="1" id="KW-0812">Transmembrane</keyword>
<comment type="caution">
    <text evidence="2">The sequence shown here is derived from an EMBL/GenBank/DDBJ whole genome shotgun (WGS) entry which is preliminary data.</text>
</comment>
<feature type="transmembrane region" description="Helical" evidence="1">
    <location>
        <begin position="152"/>
        <end position="172"/>
    </location>
</feature>
<feature type="transmembrane region" description="Helical" evidence="1">
    <location>
        <begin position="40"/>
        <end position="60"/>
    </location>
</feature>
<accession>A0A7W2TWU8</accession>